<accession>A0A316V4U6</accession>
<dbReference type="InParanoid" id="A0A316V4U6"/>
<evidence type="ECO:0000313" key="2">
    <source>
        <dbReference type="Proteomes" id="UP000245771"/>
    </source>
</evidence>
<dbReference type="AlphaFoldDB" id="A0A316V4U6"/>
<dbReference type="InterPro" id="IPR018788">
    <property type="entry name" value="Proteasome_assmbl_chp_3"/>
</dbReference>
<proteinExistence type="predicted"/>
<dbReference type="InterPro" id="IPR053720">
    <property type="entry name" value="Psm_Assembly_Chaperone"/>
</dbReference>
<gene>
    <name evidence="1" type="ORF">FA14DRAFT_191659</name>
</gene>
<evidence type="ECO:0000313" key="1">
    <source>
        <dbReference type="EMBL" id="PWN32566.1"/>
    </source>
</evidence>
<dbReference type="EMBL" id="KZ819605">
    <property type="protein sequence ID" value="PWN32566.1"/>
    <property type="molecule type" value="Genomic_DNA"/>
</dbReference>
<organism evidence="1 2">
    <name type="scientific">Meira miltonrushii</name>
    <dbReference type="NCBI Taxonomy" id="1280837"/>
    <lineage>
        <taxon>Eukaryota</taxon>
        <taxon>Fungi</taxon>
        <taxon>Dikarya</taxon>
        <taxon>Basidiomycota</taxon>
        <taxon>Ustilaginomycotina</taxon>
        <taxon>Exobasidiomycetes</taxon>
        <taxon>Exobasidiales</taxon>
        <taxon>Brachybasidiaceae</taxon>
        <taxon>Meira</taxon>
    </lineage>
</organism>
<reference evidence="1 2" key="1">
    <citation type="journal article" date="2018" name="Mol. Biol. Evol.">
        <title>Broad Genomic Sampling Reveals a Smut Pathogenic Ancestry of the Fungal Clade Ustilaginomycotina.</title>
        <authorList>
            <person name="Kijpornyongpan T."/>
            <person name="Mondo S.J."/>
            <person name="Barry K."/>
            <person name="Sandor L."/>
            <person name="Lee J."/>
            <person name="Lipzen A."/>
            <person name="Pangilinan J."/>
            <person name="LaButti K."/>
            <person name="Hainaut M."/>
            <person name="Henrissat B."/>
            <person name="Grigoriev I.V."/>
            <person name="Spatafora J.W."/>
            <person name="Aime M.C."/>
        </authorList>
    </citation>
    <scope>NUCLEOTIDE SEQUENCE [LARGE SCALE GENOMIC DNA]</scope>
    <source>
        <strain evidence="1 2">MCA 3882</strain>
    </source>
</reference>
<dbReference type="Gene3D" id="3.30.230.90">
    <property type="match status" value="1"/>
</dbReference>
<keyword evidence="2" id="KW-1185">Reference proteome</keyword>
<dbReference type="PANTHER" id="PTHR31051">
    <property type="entry name" value="PROTEASOME ASSEMBLY CHAPERONE 3"/>
    <property type="match status" value="1"/>
</dbReference>
<dbReference type="PANTHER" id="PTHR31051:SF1">
    <property type="entry name" value="PROTEASOME ASSEMBLY CHAPERONE 3"/>
    <property type="match status" value="1"/>
</dbReference>
<dbReference type="GO" id="GO:0043248">
    <property type="term" value="P:proteasome assembly"/>
    <property type="evidence" value="ECO:0007669"/>
    <property type="project" value="InterPro"/>
</dbReference>
<dbReference type="RefSeq" id="XP_025352868.1">
    <property type="nucleotide sequence ID" value="XM_025501879.1"/>
</dbReference>
<evidence type="ECO:0008006" key="3">
    <source>
        <dbReference type="Google" id="ProtNLM"/>
    </source>
</evidence>
<dbReference type="Proteomes" id="UP000245771">
    <property type="component" value="Unassembled WGS sequence"/>
</dbReference>
<sequence>MASYSAASTSQLQAEVTKVPAHLTSQAVPIRIRQSSNTIIGTPTNVIVQEFADQALVIVSQLGKVGCLSQITIQKRPNYSAAQAAFDLDDDDAVEKHFARQANLQSDPVAVSDSLSSEQAAMLGNCHQQRLFGTHPPGKKSLYDLYNIHIALQTQQALASTTQSNDTGSLSEKPIVVGLALQQKHTTTSQEEEDEDENFDILANDERERFEGILALVKQACNS</sequence>
<dbReference type="GeneID" id="37023660"/>
<name>A0A316V4U6_9BASI</name>
<dbReference type="STRING" id="1280837.A0A316V4U6"/>
<dbReference type="OrthoDB" id="5593278at2759"/>
<protein>
    <recommendedName>
        <fullName evidence="3">Proteasome assembly chaperone 3</fullName>
    </recommendedName>
</protein>